<proteinExistence type="predicted"/>
<dbReference type="AlphaFoldDB" id="A0AAV2I933"/>
<keyword evidence="2" id="KW-1185">Reference proteome</keyword>
<dbReference type="Proteomes" id="UP001497497">
    <property type="component" value="Unassembled WGS sequence"/>
</dbReference>
<comment type="caution">
    <text evidence="1">The sequence shown here is derived from an EMBL/GenBank/DDBJ whole genome shotgun (WGS) entry which is preliminary data.</text>
</comment>
<dbReference type="EMBL" id="CAXITT010000541">
    <property type="protein sequence ID" value="CAL1543322.1"/>
    <property type="molecule type" value="Genomic_DNA"/>
</dbReference>
<evidence type="ECO:0000313" key="2">
    <source>
        <dbReference type="Proteomes" id="UP001497497"/>
    </source>
</evidence>
<gene>
    <name evidence="1" type="ORF">GSLYS_00016856001</name>
</gene>
<protein>
    <submittedName>
        <fullName evidence="1">Uncharacterized protein</fullName>
    </submittedName>
</protein>
<evidence type="ECO:0000313" key="1">
    <source>
        <dbReference type="EMBL" id="CAL1543322.1"/>
    </source>
</evidence>
<sequence>MCLQTKCRMAKLDIINVRVRHPVHETALDNTSNMYFYLMLLTSGCALIATVEGEQCHAIVPTNAYNDIIFPEYKIKCGKEDGDIFVKPAYCETRFPSVQPCCSRSKLYECHSEKINCPGLFLYEGKVCKLSNKPYKLPKYAHCTCERCILPGGGEAGSDNCTLSVGRCVPAKLEKVTVSLVCVDLETKEATCIHAKVCLPQSCECSTY</sequence>
<reference evidence="1 2" key="1">
    <citation type="submission" date="2024-04" db="EMBL/GenBank/DDBJ databases">
        <authorList>
            <consortium name="Genoscope - CEA"/>
            <person name="William W."/>
        </authorList>
    </citation>
    <scope>NUCLEOTIDE SEQUENCE [LARGE SCALE GENOMIC DNA]</scope>
</reference>
<organism evidence="1 2">
    <name type="scientific">Lymnaea stagnalis</name>
    <name type="common">Great pond snail</name>
    <name type="synonym">Helix stagnalis</name>
    <dbReference type="NCBI Taxonomy" id="6523"/>
    <lineage>
        <taxon>Eukaryota</taxon>
        <taxon>Metazoa</taxon>
        <taxon>Spiralia</taxon>
        <taxon>Lophotrochozoa</taxon>
        <taxon>Mollusca</taxon>
        <taxon>Gastropoda</taxon>
        <taxon>Heterobranchia</taxon>
        <taxon>Euthyneura</taxon>
        <taxon>Panpulmonata</taxon>
        <taxon>Hygrophila</taxon>
        <taxon>Lymnaeoidea</taxon>
        <taxon>Lymnaeidae</taxon>
        <taxon>Lymnaea</taxon>
    </lineage>
</organism>
<name>A0AAV2I933_LYMST</name>
<accession>A0AAV2I933</accession>